<evidence type="ECO:0000256" key="4">
    <source>
        <dbReference type="ARBA" id="ARBA00022692"/>
    </source>
</evidence>
<evidence type="ECO:0000256" key="2">
    <source>
        <dbReference type="ARBA" id="ARBA00010877"/>
    </source>
</evidence>
<organism evidence="13 14">
    <name type="scientific">Malassezia nana</name>
    <dbReference type="NCBI Taxonomy" id="180528"/>
    <lineage>
        <taxon>Eukaryota</taxon>
        <taxon>Fungi</taxon>
        <taxon>Dikarya</taxon>
        <taxon>Basidiomycota</taxon>
        <taxon>Ustilaginomycotina</taxon>
        <taxon>Malasseziomycetes</taxon>
        <taxon>Malasseziales</taxon>
        <taxon>Malasseziaceae</taxon>
        <taxon>Malassezia</taxon>
    </lineage>
</organism>
<dbReference type="GO" id="GO:0061617">
    <property type="term" value="C:MICOS complex"/>
    <property type="evidence" value="ECO:0007669"/>
    <property type="project" value="TreeGrafter"/>
</dbReference>
<sequence>MLTMRAAAFYGGSYAVAQRVPEYGDFFENNVYGGKALLRYWSTHNLQDLPDELRKIDLEQQVVNAAKQVRSGFQRMTDYVRQNERVQATREEVEKQTAALQSKLHDQLEELKTKASEESAHLLEQAQHLAGQTYQGAREHLGHVADEAREHLGYVADEAREKLGYVADEAREKLGQPKLAEPAAPAPVYGAPYAERKLVAPKDNGGRLRPDPQEPVLPKLSASVKRLSSSEPVLAQLASTIDELTALVREAPHAGALARSVLETAQADLAHLSARLDEIKKTDAEKLDAQLAKQAQAFEAELQKAAERAQNDLGQRDADWAKKVSALQDEQASQFKARLANELRTQTALIDERLKEEVIARGIELQRKWSQEIHAKVEQERAGRLARLNELANELEQVERLSLENAQSLDNNTGLHALNAALRTLRQAIDGPLLPDSAYVRRTFVDELAGVKAARKAQDNEVIAAALSSLEETGAATAGVESLPTLHEWFAVRLAPRLTSVALLPEHGAGVLSYIASMILSPLLFVRQGQVPGDDVASVVARATWLLERRDLDQATRELNQLRGWAKVLASDWLQAARTRLEVDQALDVMEREAAFASLLQA</sequence>
<dbReference type="PANTHER" id="PTHR15415:SF7">
    <property type="entry name" value="MICOS COMPLEX SUBUNIT MIC60"/>
    <property type="match status" value="1"/>
</dbReference>
<evidence type="ECO:0000256" key="11">
    <source>
        <dbReference type="RuleBase" id="RU363000"/>
    </source>
</evidence>
<accession>A0AAF0J9B4</accession>
<keyword evidence="7 12" id="KW-0175">Coiled coil</keyword>
<reference evidence="13" key="1">
    <citation type="submission" date="2023-03" db="EMBL/GenBank/DDBJ databases">
        <title>Mating type loci evolution in Malassezia.</title>
        <authorList>
            <person name="Coelho M.A."/>
        </authorList>
    </citation>
    <scope>NUCLEOTIDE SEQUENCE</scope>
    <source>
        <strain evidence="13">CBS 9557</strain>
    </source>
</reference>
<gene>
    <name evidence="13" type="primary">MIC60</name>
    <name evidence="13" type="ORF">MNAN1_003946</name>
</gene>
<comment type="subcellular location">
    <subcellularLocation>
        <location evidence="1 11">Mitochondrion inner membrane</location>
        <topology evidence="1 11">Single-pass membrane protein</topology>
    </subcellularLocation>
</comment>
<evidence type="ECO:0000256" key="10">
    <source>
        <dbReference type="ARBA" id="ARBA00025571"/>
    </source>
</evidence>
<dbReference type="GO" id="GO:0042407">
    <property type="term" value="P:cristae formation"/>
    <property type="evidence" value="ECO:0007669"/>
    <property type="project" value="TreeGrafter"/>
</dbReference>
<keyword evidence="14" id="KW-1185">Reference proteome</keyword>
<keyword evidence="8 11" id="KW-0496">Mitochondrion</keyword>
<dbReference type="EMBL" id="CP119899">
    <property type="protein sequence ID" value="WFD28930.1"/>
    <property type="molecule type" value="Genomic_DNA"/>
</dbReference>
<dbReference type="SUPFAM" id="SSF47162">
    <property type="entry name" value="Apolipoprotein"/>
    <property type="match status" value="1"/>
</dbReference>
<keyword evidence="9" id="KW-0472">Membrane</keyword>
<comment type="similarity">
    <text evidence="2 11">Belongs to the MICOS complex subunit Mic60 family.</text>
</comment>
<evidence type="ECO:0000256" key="5">
    <source>
        <dbReference type="ARBA" id="ARBA00022792"/>
    </source>
</evidence>
<evidence type="ECO:0000256" key="7">
    <source>
        <dbReference type="ARBA" id="ARBA00023054"/>
    </source>
</evidence>
<feature type="coiled-coil region" evidence="12">
    <location>
        <begin position="76"/>
        <end position="125"/>
    </location>
</feature>
<evidence type="ECO:0000256" key="1">
    <source>
        <dbReference type="ARBA" id="ARBA00004434"/>
    </source>
</evidence>
<proteinExistence type="inferred from homology"/>
<dbReference type="PANTHER" id="PTHR15415">
    <property type="entry name" value="MITOFILIN"/>
    <property type="match status" value="1"/>
</dbReference>
<name>A0AAF0J9B4_9BASI</name>
<keyword evidence="6" id="KW-1133">Transmembrane helix</keyword>
<protein>
    <recommendedName>
        <fullName evidence="3 11">MICOS complex subunit MIC60</fullName>
    </recommendedName>
    <alternativeName>
        <fullName evidence="11">Mitofilin</fullName>
    </alternativeName>
</protein>
<evidence type="ECO:0000256" key="6">
    <source>
        <dbReference type="ARBA" id="ARBA00022989"/>
    </source>
</evidence>
<dbReference type="Pfam" id="PF09731">
    <property type="entry name" value="Mitofilin"/>
    <property type="match status" value="1"/>
</dbReference>
<dbReference type="Proteomes" id="UP001213623">
    <property type="component" value="Chromosome 8"/>
</dbReference>
<evidence type="ECO:0000256" key="9">
    <source>
        <dbReference type="ARBA" id="ARBA00023136"/>
    </source>
</evidence>
<evidence type="ECO:0000256" key="8">
    <source>
        <dbReference type="ARBA" id="ARBA00023128"/>
    </source>
</evidence>
<dbReference type="AlphaFoldDB" id="A0AAF0J9B4"/>
<feature type="coiled-coil region" evidence="12">
    <location>
        <begin position="262"/>
        <end position="312"/>
    </location>
</feature>
<evidence type="ECO:0000313" key="13">
    <source>
        <dbReference type="EMBL" id="WFD28930.1"/>
    </source>
</evidence>
<dbReference type="Gene3D" id="1.20.120.20">
    <property type="entry name" value="Apolipoprotein"/>
    <property type="match status" value="1"/>
</dbReference>
<evidence type="ECO:0000256" key="12">
    <source>
        <dbReference type="SAM" id="Coils"/>
    </source>
</evidence>
<dbReference type="InterPro" id="IPR019133">
    <property type="entry name" value="MIC60"/>
</dbReference>
<comment type="subunit">
    <text evidence="11">Component of the mitochondrial contact site and cristae organizing system (MICOS) complex.</text>
</comment>
<evidence type="ECO:0000256" key="3">
    <source>
        <dbReference type="ARBA" id="ARBA00018116"/>
    </source>
</evidence>
<keyword evidence="5 11" id="KW-0999">Mitochondrion inner membrane</keyword>
<keyword evidence="4 11" id="KW-0812">Transmembrane</keyword>
<evidence type="ECO:0000313" key="14">
    <source>
        <dbReference type="Proteomes" id="UP001213623"/>
    </source>
</evidence>
<comment type="function">
    <text evidence="10">Component of the MICOS complex, a large protein complex of the mitochondrial inner membrane that plays crucial roles in the maintenance of crista junctions, inner membrane architecture, and formation of contact sites to the outer membrane. Plays a role in keeping cristae membranes connected to the inner boundary membrane. Also promotes protein import via the mitochondrial intermembrane space assembly (MIA) pathway.</text>
</comment>